<dbReference type="Pfam" id="PF13716">
    <property type="entry name" value="CRAL_TRIO_2"/>
    <property type="match status" value="1"/>
</dbReference>
<dbReference type="PANTHER" id="PTHR45845">
    <property type="entry name" value="RHO GUANINE NUCLEOTIDE EXCHANGE FACTOR-RELATED"/>
    <property type="match status" value="1"/>
</dbReference>
<feature type="compositionally biased region" description="Low complexity" evidence="1">
    <location>
        <begin position="86"/>
        <end position="112"/>
    </location>
</feature>
<dbReference type="InterPro" id="IPR001251">
    <property type="entry name" value="CRAL-TRIO_dom"/>
</dbReference>
<dbReference type="PANTHER" id="PTHR45845:SF3">
    <property type="entry name" value="PURATROPHIN-1-LIKE, ISOFORM A"/>
    <property type="match status" value="1"/>
</dbReference>
<feature type="region of interest" description="Disordered" evidence="1">
    <location>
        <begin position="33"/>
        <end position="190"/>
    </location>
</feature>
<feature type="compositionally biased region" description="Polar residues" evidence="1">
    <location>
        <begin position="159"/>
        <end position="170"/>
    </location>
</feature>
<dbReference type="InterPro" id="IPR052231">
    <property type="entry name" value="Rho_GEF_signaling-related"/>
</dbReference>
<feature type="non-terminal residue" evidence="3">
    <location>
        <position position="526"/>
    </location>
</feature>
<feature type="compositionally biased region" description="Polar residues" evidence="1">
    <location>
        <begin position="139"/>
        <end position="148"/>
    </location>
</feature>
<feature type="compositionally biased region" description="Polar residues" evidence="1">
    <location>
        <begin position="40"/>
        <end position="61"/>
    </location>
</feature>
<dbReference type="Proteomes" id="UP001497497">
    <property type="component" value="Unassembled WGS sequence"/>
</dbReference>
<gene>
    <name evidence="3" type="ORF">GSLYS_00004767001</name>
</gene>
<evidence type="ECO:0000313" key="4">
    <source>
        <dbReference type="Proteomes" id="UP001497497"/>
    </source>
</evidence>
<accession>A0AAV2HB66</accession>
<keyword evidence="4" id="KW-1185">Reference proteome</keyword>
<comment type="caution">
    <text evidence="3">The sequence shown here is derived from an EMBL/GenBank/DDBJ whole genome shotgun (WGS) entry which is preliminary data.</text>
</comment>
<feature type="domain" description="CRAL-TRIO" evidence="2">
    <location>
        <begin position="230"/>
        <end position="361"/>
    </location>
</feature>
<dbReference type="SUPFAM" id="SSF46966">
    <property type="entry name" value="Spectrin repeat"/>
    <property type="match status" value="1"/>
</dbReference>
<dbReference type="Gene3D" id="1.20.58.60">
    <property type="match status" value="1"/>
</dbReference>
<reference evidence="3 4" key="1">
    <citation type="submission" date="2024-04" db="EMBL/GenBank/DDBJ databases">
        <authorList>
            <consortium name="Genoscope - CEA"/>
            <person name="William W."/>
        </authorList>
    </citation>
    <scope>NUCLEOTIDE SEQUENCE [LARGE SCALE GENOMIC DNA]</scope>
</reference>
<protein>
    <recommendedName>
        <fullName evidence="2">CRAL-TRIO domain-containing protein</fullName>
    </recommendedName>
</protein>
<evidence type="ECO:0000313" key="3">
    <source>
        <dbReference type="EMBL" id="CAL1530642.1"/>
    </source>
</evidence>
<dbReference type="AlphaFoldDB" id="A0AAV2HB66"/>
<evidence type="ECO:0000256" key="1">
    <source>
        <dbReference type="SAM" id="MobiDB-lite"/>
    </source>
</evidence>
<organism evidence="3 4">
    <name type="scientific">Lymnaea stagnalis</name>
    <name type="common">Great pond snail</name>
    <name type="synonym">Helix stagnalis</name>
    <dbReference type="NCBI Taxonomy" id="6523"/>
    <lineage>
        <taxon>Eukaryota</taxon>
        <taxon>Metazoa</taxon>
        <taxon>Spiralia</taxon>
        <taxon>Lophotrochozoa</taxon>
        <taxon>Mollusca</taxon>
        <taxon>Gastropoda</taxon>
        <taxon>Heterobranchia</taxon>
        <taxon>Euthyneura</taxon>
        <taxon>Panpulmonata</taxon>
        <taxon>Hygrophila</taxon>
        <taxon>Lymnaeoidea</taxon>
        <taxon>Lymnaeidae</taxon>
        <taxon>Lymnaea</taxon>
    </lineage>
</organism>
<feature type="compositionally biased region" description="Basic residues" evidence="1">
    <location>
        <begin position="125"/>
        <end position="136"/>
    </location>
</feature>
<sequence>MDDSTLNRSLQVDSGDEQVFLDTHTDLNCNICTGPIPSPHTVTSSESQHSCSEQRSVSVDHSQYPHDSRHLATSPHGDRSIPVSRAHPPTSLTASSSSPHPAPPSSSSQARPLRSDPSHYNTWHGKSKTLSSHRHKESTSGITSHGLHSQQSSQDRQQHGSLSDGSTDGSKVSDGPTLDDRSATDRSSSSYMVRRRLDIPQSVSEVDTDLFCSGVAILPGCNDEDGRDLLYIFTCSSLWHDRRVDSTALARLLLYCYTVPRKRSSGKGLAIVADIRGATTSTINILLEALYLFQDNIEEPVSIVHLFSDKTSQSHVLKSPLYDSKASMNLKVVLNFDHLQQYINIDQIPTVLDGTYPYNHESWVRFRKKLEPFMSSCRSVACSLVDAMQQITSSEQMPQTVAESSEMIQAHEQVVKLAFEDERLLALQSDGPAIISALRREEESLAHTQDYLFAMEQVSDLHQHLQDSISRLARLADTRMNKLHNCLQLREYEDECHKVIEWLSQDGETILQRHAVTADNLRAVRH</sequence>
<dbReference type="EMBL" id="CAXITT010000073">
    <property type="protein sequence ID" value="CAL1530642.1"/>
    <property type="molecule type" value="Genomic_DNA"/>
</dbReference>
<evidence type="ECO:0000259" key="2">
    <source>
        <dbReference type="Pfam" id="PF13716"/>
    </source>
</evidence>
<name>A0AAV2HB66_LYMST</name>
<proteinExistence type="predicted"/>